<reference evidence="7 8" key="1">
    <citation type="submission" date="2019-08" db="EMBL/GenBank/DDBJ databases">
        <title>The draft genome of Lelliottia nimipressuralis strain CICC 24156.</title>
        <authorList>
            <person name="Wu W."/>
            <person name="Feng Y."/>
            <person name="Zong Z."/>
        </authorList>
    </citation>
    <scope>NUCLEOTIDE SEQUENCE [LARGE SCALE GENOMIC DNA]</scope>
    <source>
        <strain evidence="7 8">CICC 24156</strain>
    </source>
</reference>
<comment type="subcellular location">
    <subcellularLocation>
        <location evidence="1">Cytoplasm</location>
    </subcellularLocation>
</comment>
<protein>
    <recommendedName>
        <fullName evidence="3">Relaxosome protein TraY</fullName>
    </recommendedName>
</protein>
<evidence type="ECO:0000256" key="2">
    <source>
        <dbReference type="ARBA" id="ARBA00007183"/>
    </source>
</evidence>
<dbReference type="Pfam" id="PF05509">
    <property type="entry name" value="TraY"/>
    <property type="match status" value="1"/>
</dbReference>
<accession>A0ABY3NX75</accession>
<dbReference type="EMBL" id="VTFR01000014">
    <property type="protein sequence ID" value="TYT29231.1"/>
    <property type="molecule type" value="Genomic_DNA"/>
</dbReference>
<name>A0ABY3NX75_9ENTR</name>
<evidence type="ECO:0000256" key="3">
    <source>
        <dbReference type="ARBA" id="ARBA00020541"/>
    </source>
</evidence>
<comment type="caution">
    <text evidence="7">The sequence shown here is derived from an EMBL/GenBank/DDBJ whole genome shotgun (WGS) entry which is preliminary data.</text>
</comment>
<evidence type="ECO:0000313" key="8">
    <source>
        <dbReference type="Proteomes" id="UP000323910"/>
    </source>
</evidence>
<evidence type="ECO:0000256" key="6">
    <source>
        <dbReference type="ARBA" id="ARBA00023125"/>
    </source>
</evidence>
<evidence type="ECO:0000313" key="7">
    <source>
        <dbReference type="EMBL" id="TYT29231.1"/>
    </source>
</evidence>
<evidence type="ECO:0000256" key="1">
    <source>
        <dbReference type="ARBA" id="ARBA00004496"/>
    </source>
</evidence>
<keyword evidence="5" id="KW-0184">Conjugation</keyword>
<keyword evidence="4" id="KW-0963">Cytoplasm</keyword>
<gene>
    <name evidence="7" type="ORF">FZO59_20775</name>
</gene>
<comment type="similarity">
    <text evidence="2">Belongs to the TraY family.</text>
</comment>
<evidence type="ECO:0000256" key="5">
    <source>
        <dbReference type="ARBA" id="ARBA00022971"/>
    </source>
</evidence>
<keyword evidence="6" id="KW-0238">DNA-binding</keyword>
<sequence length="87" mass="10080">MSQLSKRNLIYIIFHMNTKELKMTDIEYKPRSPGKNVTVFLNGDVNDDLVRSAKAGKRSKTKELILRVKHHLELFPELPPEALPDTY</sequence>
<proteinExistence type="inferred from homology"/>
<evidence type="ECO:0000256" key="4">
    <source>
        <dbReference type="ARBA" id="ARBA00022490"/>
    </source>
</evidence>
<dbReference type="InterPro" id="IPR008876">
    <property type="entry name" value="TraY"/>
</dbReference>
<dbReference type="Proteomes" id="UP000323910">
    <property type="component" value="Unassembled WGS sequence"/>
</dbReference>
<organism evidence="7 8">
    <name type="scientific">Lelliottia nimipressuralis</name>
    <dbReference type="NCBI Taxonomy" id="69220"/>
    <lineage>
        <taxon>Bacteria</taxon>
        <taxon>Pseudomonadati</taxon>
        <taxon>Pseudomonadota</taxon>
        <taxon>Gammaproteobacteria</taxon>
        <taxon>Enterobacterales</taxon>
        <taxon>Enterobacteriaceae</taxon>
        <taxon>Lelliottia</taxon>
    </lineage>
</organism>
<keyword evidence="8" id="KW-1185">Reference proteome</keyword>